<dbReference type="OrthoDB" id="4356994at2759"/>
<dbReference type="Proteomes" id="UP000078237">
    <property type="component" value="Unassembled WGS sequence"/>
</dbReference>
<accession>A0A175W1U9</accession>
<dbReference type="AlphaFoldDB" id="A0A175W1U9"/>
<dbReference type="VEuPathDB" id="FungiDB:MMYC01_206127"/>
<proteinExistence type="predicted"/>
<organism evidence="1 2">
    <name type="scientific">Madurella mycetomatis</name>
    <dbReference type="NCBI Taxonomy" id="100816"/>
    <lineage>
        <taxon>Eukaryota</taxon>
        <taxon>Fungi</taxon>
        <taxon>Dikarya</taxon>
        <taxon>Ascomycota</taxon>
        <taxon>Pezizomycotina</taxon>
        <taxon>Sordariomycetes</taxon>
        <taxon>Sordariomycetidae</taxon>
        <taxon>Sordariales</taxon>
        <taxon>Sordariales incertae sedis</taxon>
        <taxon>Madurella</taxon>
    </lineage>
</organism>
<evidence type="ECO:0000313" key="2">
    <source>
        <dbReference type="Proteomes" id="UP000078237"/>
    </source>
</evidence>
<protein>
    <submittedName>
        <fullName evidence="1">Uncharacterized protein</fullName>
    </submittedName>
</protein>
<sequence length="175" mass="19467">MRDRLMLNSDWAVANYLSLCIYHFRCSLAQDEDFFTSPAGDGIVDTVSSLLILNQKSVATADSCQSDRMQWPLFWAGIEMTDPFNQYWILEKLRNEGLREALQCVMLVQAAGVRAGMARIRGIYKATYAGVPGADLVLPMRERKIWTSASSALPKSAGGVMLPGSRNWLKADEAQ</sequence>
<evidence type="ECO:0000313" key="1">
    <source>
        <dbReference type="EMBL" id="KXX77623.1"/>
    </source>
</evidence>
<reference evidence="1 2" key="1">
    <citation type="journal article" date="2016" name="Genome Announc.">
        <title>Genome Sequence of Madurella mycetomatis mm55, Isolated from a Human Mycetoma Case in Sudan.</title>
        <authorList>
            <person name="Smit S."/>
            <person name="Derks M.F."/>
            <person name="Bervoets S."/>
            <person name="Fahal A."/>
            <person name="van Leeuwen W."/>
            <person name="van Belkum A."/>
            <person name="van de Sande W.W."/>
        </authorList>
    </citation>
    <scope>NUCLEOTIDE SEQUENCE [LARGE SCALE GENOMIC DNA]</scope>
    <source>
        <strain evidence="2">mm55</strain>
    </source>
</reference>
<gene>
    <name evidence="1" type="ORF">MMYC01_206127</name>
</gene>
<dbReference type="EMBL" id="LCTW02000152">
    <property type="protein sequence ID" value="KXX77623.1"/>
    <property type="molecule type" value="Genomic_DNA"/>
</dbReference>
<keyword evidence="2" id="KW-1185">Reference proteome</keyword>
<comment type="caution">
    <text evidence="1">The sequence shown here is derived from an EMBL/GenBank/DDBJ whole genome shotgun (WGS) entry which is preliminary data.</text>
</comment>
<name>A0A175W1U9_9PEZI</name>